<gene>
    <name evidence="1" type="ORF">SAMN05216249_101127</name>
</gene>
<dbReference type="EMBL" id="FOJY01000001">
    <property type="protein sequence ID" value="SFA70582.1"/>
    <property type="molecule type" value="Genomic_DNA"/>
</dbReference>
<dbReference type="InterPro" id="IPR019004">
    <property type="entry name" value="YqeY/Aim41"/>
</dbReference>
<reference evidence="1 2" key="1">
    <citation type="submission" date="2016-10" db="EMBL/GenBank/DDBJ databases">
        <authorList>
            <person name="de Groot N.N."/>
        </authorList>
    </citation>
    <scope>NUCLEOTIDE SEQUENCE [LARGE SCALE GENOMIC DNA]</scope>
    <source>
        <strain evidence="1 2">DSM 5522</strain>
    </source>
</reference>
<dbReference type="Gene3D" id="1.10.10.410">
    <property type="match status" value="1"/>
</dbReference>
<organism evidence="1 2">
    <name type="scientific">Acetitomaculum ruminis DSM 5522</name>
    <dbReference type="NCBI Taxonomy" id="1120918"/>
    <lineage>
        <taxon>Bacteria</taxon>
        <taxon>Bacillati</taxon>
        <taxon>Bacillota</taxon>
        <taxon>Clostridia</taxon>
        <taxon>Lachnospirales</taxon>
        <taxon>Lachnospiraceae</taxon>
        <taxon>Acetitomaculum</taxon>
    </lineage>
</organism>
<evidence type="ECO:0008006" key="3">
    <source>
        <dbReference type="Google" id="ProtNLM"/>
    </source>
</evidence>
<evidence type="ECO:0000313" key="2">
    <source>
        <dbReference type="Proteomes" id="UP000198838"/>
    </source>
</evidence>
<proteinExistence type="predicted"/>
<dbReference type="InterPro" id="IPR003789">
    <property type="entry name" value="Asn/Gln_tRNA_amidoTrase-B-like"/>
</dbReference>
<protein>
    <recommendedName>
        <fullName evidence="3">GatB/YqeY domain-containing protein</fullName>
    </recommendedName>
</protein>
<dbReference type="Proteomes" id="UP000198838">
    <property type="component" value="Unassembled WGS sequence"/>
</dbReference>
<dbReference type="InterPro" id="IPR023168">
    <property type="entry name" value="GatB_Yqey_C_2"/>
</dbReference>
<dbReference type="SUPFAM" id="SSF89095">
    <property type="entry name" value="GatB/YqeY motif"/>
    <property type="match status" value="1"/>
</dbReference>
<dbReference type="AlphaFoldDB" id="A0A1I0V2V9"/>
<dbReference type="GO" id="GO:0016884">
    <property type="term" value="F:carbon-nitrogen ligase activity, with glutamine as amido-N-donor"/>
    <property type="evidence" value="ECO:0007669"/>
    <property type="project" value="InterPro"/>
</dbReference>
<evidence type="ECO:0000313" key="1">
    <source>
        <dbReference type="EMBL" id="SFA70582.1"/>
    </source>
</evidence>
<sequence length="136" mass="15084">MVAAMKARDKVRKEGISAMISAVKKAAIDKGVRDNITDDLVDEVLIKELKTAKEQVDTCPASRTDLLEEYQARFDIIKEYAPAMMGENEVKEYIEKNFSDLVASKNKGSIMKAVMADLKGKADGKIINQIVTELCK</sequence>
<dbReference type="Gene3D" id="1.10.1510.10">
    <property type="entry name" value="Uncharacterised protein YqeY/AIM41 PF09424, N-terminal domain"/>
    <property type="match status" value="1"/>
</dbReference>
<keyword evidence="2" id="KW-1185">Reference proteome</keyword>
<dbReference type="InterPro" id="IPR042184">
    <property type="entry name" value="YqeY/Aim41_N"/>
</dbReference>
<accession>A0A1I0V2V9</accession>
<dbReference type="Pfam" id="PF09424">
    <property type="entry name" value="YqeY"/>
    <property type="match status" value="1"/>
</dbReference>
<name>A0A1I0V2V9_9FIRM</name>
<dbReference type="STRING" id="1120918.SAMN05216249_101127"/>
<dbReference type="PANTHER" id="PTHR28055:SF1">
    <property type="entry name" value="ALTERED INHERITANCE OF MITOCHONDRIA PROTEIN 41, MITOCHONDRIAL"/>
    <property type="match status" value="1"/>
</dbReference>
<dbReference type="PANTHER" id="PTHR28055">
    <property type="entry name" value="ALTERED INHERITANCE OF MITOCHONDRIA PROTEIN 41, MITOCHONDRIAL"/>
    <property type="match status" value="1"/>
</dbReference>